<evidence type="ECO:0000256" key="2">
    <source>
        <dbReference type="SAM" id="Phobius"/>
    </source>
</evidence>
<feature type="region of interest" description="Disordered" evidence="1">
    <location>
        <begin position="344"/>
        <end position="382"/>
    </location>
</feature>
<dbReference type="RefSeq" id="WP_252471526.1">
    <property type="nucleotide sequence ID" value="NZ_JALBWM010000106.1"/>
</dbReference>
<gene>
    <name evidence="4" type="ORF">MO867_17445</name>
</gene>
<proteinExistence type="predicted"/>
<dbReference type="Pfam" id="PF05707">
    <property type="entry name" value="Zot"/>
    <property type="match status" value="1"/>
</dbReference>
<evidence type="ECO:0000313" key="4">
    <source>
        <dbReference type="EMBL" id="MCO1336119.1"/>
    </source>
</evidence>
<feature type="domain" description="Zona occludens toxin N-terminal" evidence="3">
    <location>
        <begin position="1"/>
        <end position="176"/>
    </location>
</feature>
<keyword evidence="5" id="KW-1185">Reference proteome</keyword>
<keyword evidence="2" id="KW-0472">Membrane</keyword>
<feature type="transmembrane region" description="Helical" evidence="2">
    <location>
        <begin position="190"/>
        <end position="213"/>
    </location>
</feature>
<comment type="caution">
    <text evidence="4">The sequence shown here is derived from an EMBL/GenBank/DDBJ whole genome shotgun (WGS) entry which is preliminary data.</text>
</comment>
<dbReference type="EMBL" id="JALBWM010000106">
    <property type="protein sequence ID" value="MCO1336119.1"/>
    <property type="molecule type" value="Genomic_DNA"/>
</dbReference>
<evidence type="ECO:0000256" key="1">
    <source>
        <dbReference type="SAM" id="MobiDB-lite"/>
    </source>
</evidence>
<dbReference type="AlphaFoldDB" id="A0A9X2J729"/>
<protein>
    <submittedName>
        <fullName evidence="4">Zonular occludens toxin domain-containing protein</fullName>
    </submittedName>
</protein>
<keyword evidence="2" id="KW-1133">Transmembrane helix</keyword>
<dbReference type="Proteomes" id="UP001139028">
    <property type="component" value="Unassembled WGS sequence"/>
</dbReference>
<dbReference type="InterPro" id="IPR008900">
    <property type="entry name" value="Zot_N"/>
</dbReference>
<evidence type="ECO:0000259" key="3">
    <source>
        <dbReference type="Pfam" id="PF05707"/>
    </source>
</evidence>
<accession>A0A9X2J729</accession>
<reference evidence="4" key="1">
    <citation type="journal article" date="2022" name="Arch. Microbiol.">
        <title>Microbulbifer okhotskensis sp. nov., isolated from a deep bottom sediment of the Okhotsk Sea.</title>
        <authorList>
            <person name="Romanenko L."/>
            <person name="Kurilenko V."/>
            <person name="Otstavnykh N."/>
            <person name="Velansky P."/>
            <person name="Isaeva M."/>
            <person name="Mikhailov V."/>
        </authorList>
    </citation>
    <scope>NUCLEOTIDE SEQUENCE</scope>
    <source>
        <strain evidence="4">OS29</strain>
    </source>
</reference>
<organism evidence="4 5">
    <name type="scientific">Microbulbifer okhotskensis</name>
    <dbReference type="NCBI Taxonomy" id="2926617"/>
    <lineage>
        <taxon>Bacteria</taxon>
        <taxon>Pseudomonadati</taxon>
        <taxon>Pseudomonadota</taxon>
        <taxon>Gammaproteobacteria</taxon>
        <taxon>Cellvibrionales</taxon>
        <taxon>Microbulbiferaceae</taxon>
        <taxon>Microbulbifer</taxon>
    </lineage>
</organism>
<evidence type="ECO:0000313" key="5">
    <source>
        <dbReference type="Proteomes" id="UP001139028"/>
    </source>
</evidence>
<name>A0A9X2J729_9GAMM</name>
<sequence length="382" mass="43962">MLYLITGQIGASKTLNTIKMVNEDSAFSNRPVYYYNIKELSPRFGWTELTEQQCRNWFDLPPGSVIIIDEAYKIFPQRGPGQKKPPHVERMAELRHDAYEIILVAQSVKGQLDSFVRGLVNYHYHFVRPFGSEFSNRFFWEKCQENVDGFHEKREAQTKVIKFDKKYYGAYRSAEAHTVKKRLPYWKLGMFLGGIVGFVSLLFYLFSLVTGWGEAPDTPETASSSLQQTQQAISGQGGFMPAATRTAQLTTEDWVDQRTARVPGFALTAPVYDAVTQPVTFPKPNCVHWNVYDERDTTECRCYSQQATRMDVPENICLQIVEHGWFDHTRPDDNDRVSIASRTLDKDRERTTRPRYYPPQERSAPRSILNKSGDHLLTASRN</sequence>
<dbReference type="Gene3D" id="3.40.50.300">
    <property type="entry name" value="P-loop containing nucleotide triphosphate hydrolases"/>
    <property type="match status" value="1"/>
</dbReference>
<keyword evidence="2" id="KW-0812">Transmembrane</keyword>
<dbReference type="InterPro" id="IPR027417">
    <property type="entry name" value="P-loop_NTPase"/>
</dbReference>